<accession>A0ABS8VMX2</accession>
<name>A0ABS8VMX2_DATST</name>
<keyword evidence="2" id="KW-1185">Reference proteome</keyword>
<evidence type="ECO:0000313" key="2">
    <source>
        <dbReference type="Proteomes" id="UP000823775"/>
    </source>
</evidence>
<gene>
    <name evidence="1" type="ORF">HAX54_037851</name>
</gene>
<evidence type="ECO:0000313" key="1">
    <source>
        <dbReference type="EMBL" id="MCE0480748.1"/>
    </source>
</evidence>
<sequence length="102" mass="11471">MAYNELASLWAGLDSMGNFKEAHNEVTSLWAGLDLKSRTLSMRACGSKWVNPLFPVSSLLLKLANSRILLVLGTANAWVEHEYFHDRSLVNSLRFLSFQISN</sequence>
<dbReference type="EMBL" id="JACEIK010005112">
    <property type="protein sequence ID" value="MCE0480748.1"/>
    <property type="molecule type" value="Genomic_DNA"/>
</dbReference>
<protein>
    <submittedName>
        <fullName evidence="1">Uncharacterized protein</fullName>
    </submittedName>
</protein>
<proteinExistence type="predicted"/>
<dbReference type="Proteomes" id="UP000823775">
    <property type="component" value="Unassembled WGS sequence"/>
</dbReference>
<organism evidence="1 2">
    <name type="scientific">Datura stramonium</name>
    <name type="common">Jimsonweed</name>
    <name type="synonym">Common thornapple</name>
    <dbReference type="NCBI Taxonomy" id="4076"/>
    <lineage>
        <taxon>Eukaryota</taxon>
        <taxon>Viridiplantae</taxon>
        <taxon>Streptophyta</taxon>
        <taxon>Embryophyta</taxon>
        <taxon>Tracheophyta</taxon>
        <taxon>Spermatophyta</taxon>
        <taxon>Magnoliopsida</taxon>
        <taxon>eudicotyledons</taxon>
        <taxon>Gunneridae</taxon>
        <taxon>Pentapetalae</taxon>
        <taxon>asterids</taxon>
        <taxon>lamiids</taxon>
        <taxon>Solanales</taxon>
        <taxon>Solanaceae</taxon>
        <taxon>Solanoideae</taxon>
        <taxon>Datureae</taxon>
        <taxon>Datura</taxon>
    </lineage>
</organism>
<comment type="caution">
    <text evidence="1">The sequence shown here is derived from an EMBL/GenBank/DDBJ whole genome shotgun (WGS) entry which is preliminary data.</text>
</comment>
<reference evidence="1 2" key="1">
    <citation type="journal article" date="2021" name="BMC Genomics">
        <title>Datura genome reveals duplications of psychoactive alkaloid biosynthetic genes and high mutation rate following tissue culture.</title>
        <authorList>
            <person name="Rajewski A."/>
            <person name="Carter-House D."/>
            <person name="Stajich J."/>
            <person name="Litt A."/>
        </authorList>
    </citation>
    <scope>NUCLEOTIDE SEQUENCE [LARGE SCALE GENOMIC DNA]</scope>
    <source>
        <strain evidence="1">AR-01</strain>
    </source>
</reference>